<keyword evidence="3" id="KW-1185">Reference proteome</keyword>
<gene>
    <name evidence="2" type="ORF">CQW23_32336</name>
</gene>
<dbReference type="OrthoDB" id="1883964at2759"/>
<feature type="region of interest" description="Disordered" evidence="1">
    <location>
        <begin position="30"/>
        <end position="51"/>
    </location>
</feature>
<evidence type="ECO:0000313" key="2">
    <source>
        <dbReference type="EMBL" id="PHT28059.1"/>
    </source>
</evidence>
<evidence type="ECO:0000256" key="1">
    <source>
        <dbReference type="SAM" id="MobiDB-lite"/>
    </source>
</evidence>
<dbReference type="Proteomes" id="UP000224567">
    <property type="component" value="Unassembled WGS sequence"/>
</dbReference>
<sequence>MVMLQRDATLVERNALIQERDDAIVALQLQDGSTNNNNMVPDSPENGTESDAKHIYGQQQMLRTIVEAIIVK</sequence>
<dbReference type="EMBL" id="MLFT02000271">
    <property type="protein sequence ID" value="PHT28059.1"/>
    <property type="molecule type" value="Genomic_DNA"/>
</dbReference>
<comment type="caution">
    <text evidence="2">The sequence shown here is derived from an EMBL/GenBank/DDBJ whole genome shotgun (WGS) entry which is preliminary data.</text>
</comment>
<proteinExistence type="predicted"/>
<reference evidence="3" key="2">
    <citation type="journal article" date="2017" name="J. Anim. Genet.">
        <title>Multiple reference genome sequences of hot pepper reveal the massive evolution of plant disease resistance genes by retroduplication.</title>
        <authorList>
            <person name="Kim S."/>
            <person name="Park J."/>
            <person name="Yeom S.-I."/>
            <person name="Kim Y.-M."/>
            <person name="Seo E."/>
            <person name="Kim K.-T."/>
            <person name="Kim M.-S."/>
            <person name="Lee J.M."/>
            <person name="Cheong K."/>
            <person name="Shin H.-S."/>
            <person name="Kim S.-B."/>
            <person name="Han K."/>
            <person name="Lee J."/>
            <person name="Park M."/>
            <person name="Lee H.-A."/>
            <person name="Lee H.-Y."/>
            <person name="Lee Y."/>
            <person name="Oh S."/>
            <person name="Lee J.H."/>
            <person name="Choi E."/>
            <person name="Choi E."/>
            <person name="Lee S.E."/>
            <person name="Jeon J."/>
            <person name="Kim H."/>
            <person name="Choi G."/>
            <person name="Song H."/>
            <person name="Lee J."/>
            <person name="Lee S.-C."/>
            <person name="Kwon J.-K."/>
            <person name="Lee H.-Y."/>
            <person name="Koo N."/>
            <person name="Hong Y."/>
            <person name="Kim R.W."/>
            <person name="Kang W.-H."/>
            <person name="Huh J.H."/>
            <person name="Kang B.-C."/>
            <person name="Yang T.-J."/>
            <person name="Lee Y.-H."/>
            <person name="Bennetzen J.L."/>
            <person name="Choi D."/>
        </authorList>
    </citation>
    <scope>NUCLEOTIDE SEQUENCE [LARGE SCALE GENOMIC DNA]</scope>
    <source>
        <strain evidence="3">cv. PBC81</strain>
    </source>
</reference>
<name>A0A2G2V536_CAPBA</name>
<protein>
    <submittedName>
        <fullName evidence="2">Uncharacterized protein</fullName>
    </submittedName>
</protein>
<reference evidence="2 3" key="1">
    <citation type="journal article" date="2017" name="Genome Biol.">
        <title>New reference genome sequences of hot pepper reveal the massive evolution of plant disease-resistance genes by retroduplication.</title>
        <authorList>
            <person name="Kim S."/>
            <person name="Park J."/>
            <person name="Yeom S.I."/>
            <person name="Kim Y.M."/>
            <person name="Seo E."/>
            <person name="Kim K.T."/>
            <person name="Kim M.S."/>
            <person name="Lee J.M."/>
            <person name="Cheong K."/>
            <person name="Shin H.S."/>
            <person name="Kim S.B."/>
            <person name="Han K."/>
            <person name="Lee J."/>
            <person name="Park M."/>
            <person name="Lee H.A."/>
            <person name="Lee H.Y."/>
            <person name="Lee Y."/>
            <person name="Oh S."/>
            <person name="Lee J.H."/>
            <person name="Choi E."/>
            <person name="Choi E."/>
            <person name="Lee S.E."/>
            <person name="Jeon J."/>
            <person name="Kim H."/>
            <person name="Choi G."/>
            <person name="Song H."/>
            <person name="Lee J."/>
            <person name="Lee S.C."/>
            <person name="Kwon J.K."/>
            <person name="Lee H.Y."/>
            <person name="Koo N."/>
            <person name="Hong Y."/>
            <person name="Kim R.W."/>
            <person name="Kang W.H."/>
            <person name="Huh J.H."/>
            <person name="Kang B.C."/>
            <person name="Yang T.J."/>
            <person name="Lee Y.H."/>
            <person name="Bennetzen J.L."/>
            <person name="Choi D."/>
        </authorList>
    </citation>
    <scope>NUCLEOTIDE SEQUENCE [LARGE SCALE GENOMIC DNA]</scope>
    <source>
        <strain evidence="3">cv. PBC81</strain>
    </source>
</reference>
<dbReference type="AlphaFoldDB" id="A0A2G2V536"/>
<evidence type="ECO:0000313" key="3">
    <source>
        <dbReference type="Proteomes" id="UP000224567"/>
    </source>
</evidence>
<organism evidence="2 3">
    <name type="scientific">Capsicum baccatum</name>
    <name type="common">Peruvian pepper</name>
    <dbReference type="NCBI Taxonomy" id="33114"/>
    <lineage>
        <taxon>Eukaryota</taxon>
        <taxon>Viridiplantae</taxon>
        <taxon>Streptophyta</taxon>
        <taxon>Embryophyta</taxon>
        <taxon>Tracheophyta</taxon>
        <taxon>Spermatophyta</taxon>
        <taxon>Magnoliopsida</taxon>
        <taxon>eudicotyledons</taxon>
        <taxon>Gunneridae</taxon>
        <taxon>Pentapetalae</taxon>
        <taxon>asterids</taxon>
        <taxon>lamiids</taxon>
        <taxon>Solanales</taxon>
        <taxon>Solanaceae</taxon>
        <taxon>Solanoideae</taxon>
        <taxon>Capsiceae</taxon>
        <taxon>Capsicum</taxon>
    </lineage>
</organism>
<feature type="compositionally biased region" description="Polar residues" evidence="1">
    <location>
        <begin position="30"/>
        <end position="49"/>
    </location>
</feature>
<accession>A0A2G2V536</accession>